<evidence type="ECO:0000313" key="3">
    <source>
        <dbReference type="EMBL" id="SDW93855.1"/>
    </source>
</evidence>
<sequence>MRLDGSGCVLPDADVGGGTAAELHSVGAQPLLLQPNHHHIPFPFFCVGSAFSEDQCAVLEALFLQTNDWQHRDGAFYRCSLCDVSVKIPVSFQAEIVARMRAMTRLPLVDRVVVTAQRMLPGQVIGIHSDRPLLGYEIARLVVQLNKEWQPDHGGVLELFASPEGKAVFTVDPEYNTAFGFALHAESYHGVTEVTQPRKTVVFNFWHVANTPELAAYVQALFADLHFSELPAALDPVASSAESTLPEETTFRAGTAAIALQRLGYDDATIVTGYRHSAGLAVCDTGDAETDAAVLLADWMAYLYRDSFDLTRWNSLRNKLDRVEAVSRLMPAWQLCLPE</sequence>
<proteinExistence type="inferred from homology"/>
<keyword evidence="1" id="KW-0560">Oxidoreductase</keyword>
<reference evidence="4" key="1">
    <citation type="submission" date="2016-10" db="EMBL/GenBank/DDBJ databases">
        <authorList>
            <person name="Varghese N."/>
            <person name="Submissions S."/>
        </authorList>
    </citation>
    <scope>NUCLEOTIDE SEQUENCE [LARGE SCALE GENOMIC DNA]</scope>
    <source>
        <strain evidence="4">DSM 217</strain>
    </source>
</reference>
<dbReference type="PROSITE" id="PS51471">
    <property type="entry name" value="FE2OG_OXY"/>
    <property type="match status" value="1"/>
</dbReference>
<dbReference type="Proteomes" id="UP000198816">
    <property type="component" value="Unassembled WGS sequence"/>
</dbReference>
<name>A0A1H2XLY3_THIRO</name>
<evidence type="ECO:0000256" key="1">
    <source>
        <dbReference type="RuleBase" id="RU003682"/>
    </source>
</evidence>
<dbReference type="Pfam" id="PF13640">
    <property type="entry name" value="2OG-FeII_Oxy_3"/>
    <property type="match status" value="1"/>
</dbReference>
<dbReference type="Gene3D" id="2.60.120.620">
    <property type="entry name" value="q2cbj1_9rhob like domain"/>
    <property type="match status" value="1"/>
</dbReference>
<dbReference type="EMBL" id="FNNZ01000011">
    <property type="protein sequence ID" value="SDW93855.1"/>
    <property type="molecule type" value="Genomic_DNA"/>
</dbReference>
<evidence type="ECO:0000313" key="4">
    <source>
        <dbReference type="Proteomes" id="UP000198816"/>
    </source>
</evidence>
<feature type="domain" description="Fe2OG dioxygenase" evidence="2">
    <location>
        <begin position="108"/>
        <end position="209"/>
    </location>
</feature>
<evidence type="ECO:0000259" key="2">
    <source>
        <dbReference type="PROSITE" id="PS51471"/>
    </source>
</evidence>
<dbReference type="STRING" id="1058.SAMN05421783_11126"/>
<protein>
    <submittedName>
        <fullName evidence="3">2OG-Fe(II) oxygenase superfamily protein</fullName>
    </submittedName>
</protein>
<keyword evidence="1" id="KW-0408">Iron</keyword>
<dbReference type="GO" id="GO:0016491">
    <property type="term" value="F:oxidoreductase activity"/>
    <property type="evidence" value="ECO:0007669"/>
    <property type="project" value="UniProtKB-KW"/>
</dbReference>
<dbReference type="GO" id="GO:0046872">
    <property type="term" value="F:metal ion binding"/>
    <property type="evidence" value="ECO:0007669"/>
    <property type="project" value="UniProtKB-KW"/>
</dbReference>
<organism evidence="3 4">
    <name type="scientific">Thiocapsa roseopersicina</name>
    <dbReference type="NCBI Taxonomy" id="1058"/>
    <lineage>
        <taxon>Bacteria</taxon>
        <taxon>Pseudomonadati</taxon>
        <taxon>Pseudomonadota</taxon>
        <taxon>Gammaproteobacteria</taxon>
        <taxon>Chromatiales</taxon>
        <taxon>Chromatiaceae</taxon>
        <taxon>Thiocapsa</taxon>
    </lineage>
</organism>
<comment type="similarity">
    <text evidence="1">Belongs to the iron/ascorbate-dependent oxidoreductase family.</text>
</comment>
<gene>
    <name evidence="3" type="ORF">SAMN05421783_11126</name>
</gene>
<accession>A0A1H2XLY3</accession>
<keyword evidence="4" id="KW-1185">Reference proteome</keyword>
<keyword evidence="1" id="KW-0479">Metal-binding</keyword>
<dbReference type="InterPro" id="IPR005123">
    <property type="entry name" value="Oxoglu/Fe-dep_dioxygenase_dom"/>
</dbReference>
<dbReference type="InterPro" id="IPR044862">
    <property type="entry name" value="Pro_4_hyd_alph_FE2OG_OXY"/>
</dbReference>
<dbReference type="AlphaFoldDB" id="A0A1H2XLY3"/>